<gene>
    <name evidence="2" type="ORF">QE152_g37411</name>
</gene>
<keyword evidence="3" id="KW-1185">Reference proteome</keyword>
<feature type="domain" description="DUF7869" evidence="1">
    <location>
        <begin position="66"/>
        <end position="144"/>
    </location>
</feature>
<evidence type="ECO:0000313" key="2">
    <source>
        <dbReference type="EMBL" id="KAK9686148.1"/>
    </source>
</evidence>
<dbReference type="InterPro" id="IPR057191">
    <property type="entry name" value="DUF7869"/>
</dbReference>
<dbReference type="Pfam" id="PF25273">
    <property type="entry name" value="DUF7869"/>
    <property type="match status" value="1"/>
</dbReference>
<dbReference type="AlphaFoldDB" id="A0AAW1IAK7"/>
<sequence length="148" mass="17144">MLPRPEMFKEVIFTPRIIAFNQSFVVTVKHSLPTAVIWHGAIAGRSREDITSTFFAFLLSVRDSKHMILWLENCAAQNKNWTLLTFFIYVVNSEELALKSLTLKYFEPGHTFMAADSFHHQVERSLKKMGKIYDFEDFTEAVKHATIN</sequence>
<organism evidence="2 3">
    <name type="scientific">Popillia japonica</name>
    <name type="common">Japanese beetle</name>
    <dbReference type="NCBI Taxonomy" id="7064"/>
    <lineage>
        <taxon>Eukaryota</taxon>
        <taxon>Metazoa</taxon>
        <taxon>Ecdysozoa</taxon>
        <taxon>Arthropoda</taxon>
        <taxon>Hexapoda</taxon>
        <taxon>Insecta</taxon>
        <taxon>Pterygota</taxon>
        <taxon>Neoptera</taxon>
        <taxon>Endopterygota</taxon>
        <taxon>Coleoptera</taxon>
        <taxon>Polyphaga</taxon>
        <taxon>Scarabaeiformia</taxon>
        <taxon>Scarabaeidae</taxon>
        <taxon>Rutelinae</taxon>
        <taxon>Popillia</taxon>
    </lineage>
</organism>
<accession>A0AAW1IAK7</accession>
<comment type="caution">
    <text evidence="2">The sequence shown here is derived from an EMBL/GenBank/DDBJ whole genome shotgun (WGS) entry which is preliminary data.</text>
</comment>
<evidence type="ECO:0000259" key="1">
    <source>
        <dbReference type="Pfam" id="PF25273"/>
    </source>
</evidence>
<proteinExistence type="predicted"/>
<reference evidence="2 3" key="1">
    <citation type="journal article" date="2024" name="BMC Genomics">
        <title>De novo assembly and annotation of Popillia japonica's genome with initial clues to its potential as an invasive pest.</title>
        <authorList>
            <person name="Cucini C."/>
            <person name="Boschi S."/>
            <person name="Funari R."/>
            <person name="Cardaioli E."/>
            <person name="Iannotti N."/>
            <person name="Marturano G."/>
            <person name="Paoli F."/>
            <person name="Bruttini M."/>
            <person name="Carapelli A."/>
            <person name="Frati F."/>
            <person name="Nardi F."/>
        </authorList>
    </citation>
    <scope>NUCLEOTIDE SEQUENCE [LARGE SCALE GENOMIC DNA]</scope>
    <source>
        <strain evidence="2">DMR45628</strain>
    </source>
</reference>
<dbReference type="Proteomes" id="UP001458880">
    <property type="component" value="Unassembled WGS sequence"/>
</dbReference>
<evidence type="ECO:0000313" key="3">
    <source>
        <dbReference type="Proteomes" id="UP001458880"/>
    </source>
</evidence>
<dbReference type="EMBL" id="JASPKY010000726">
    <property type="protein sequence ID" value="KAK9686148.1"/>
    <property type="molecule type" value="Genomic_DNA"/>
</dbReference>
<name>A0AAW1IAK7_POPJA</name>
<protein>
    <recommendedName>
        <fullName evidence="1">DUF7869 domain-containing protein</fullName>
    </recommendedName>
</protein>